<comment type="caution">
    <text evidence="2">The sequence shown here is derived from an EMBL/GenBank/DDBJ whole genome shotgun (WGS) entry which is preliminary data.</text>
</comment>
<keyword evidence="3" id="KW-1185">Reference proteome</keyword>
<dbReference type="AlphaFoldDB" id="A0A6G0Z3R5"/>
<dbReference type="Proteomes" id="UP000478052">
    <property type="component" value="Unassembled WGS sequence"/>
</dbReference>
<proteinExistence type="predicted"/>
<gene>
    <name evidence="2" type="ORF">FWK35_00008004</name>
</gene>
<dbReference type="InterPro" id="IPR045237">
    <property type="entry name" value="COPS7/eIF3m"/>
</dbReference>
<dbReference type="PANTHER" id="PTHR15350:SF5">
    <property type="entry name" value="COP9 SIGNALOSOME COMPLEX SUBUNIT 7"/>
    <property type="match status" value="1"/>
</dbReference>
<dbReference type="EMBL" id="VUJU01001436">
    <property type="protein sequence ID" value="KAF0765291.1"/>
    <property type="molecule type" value="Genomic_DNA"/>
</dbReference>
<sequence>MSQTKIIEIPLKEFVVEALKKMEDNSDISVEVIKEALHFCCNRRMFKKLLSCRNVIFEYTPRFHMDYGPFYIFLRLSSLGTYLDYLENKEYFPQFEEEQLTKLRNLTILRLANKMKIIPYDVLFKEFKIDNVKDLKYFFYPDIVIEKDNCLEVVEVNWPDKKDVEANDLDKAINILEKFCEVAVKMFFPHYKLVPLMLIKVDKQYDRLKNAVLLLRMNC</sequence>
<evidence type="ECO:0000313" key="2">
    <source>
        <dbReference type="EMBL" id="KAF0765291.1"/>
    </source>
</evidence>
<dbReference type="GO" id="GO:0008180">
    <property type="term" value="C:COP9 signalosome"/>
    <property type="evidence" value="ECO:0007669"/>
    <property type="project" value="UniProtKB-KW"/>
</dbReference>
<reference evidence="2 3" key="1">
    <citation type="submission" date="2019-08" db="EMBL/GenBank/DDBJ databases">
        <title>Whole genome of Aphis craccivora.</title>
        <authorList>
            <person name="Voronova N.V."/>
            <person name="Shulinski R.S."/>
            <person name="Bandarenka Y.V."/>
            <person name="Zhorov D.G."/>
            <person name="Warner D."/>
        </authorList>
    </citation>
    <scope>NUCLEOTIDE SEQUENCE [LARGE SCALE GENOMIC DNA]</scope>
    <source>
        <strain evidence="2">180601</strain>
        <tissue evidence="2">Whole Body</tissue>
    </source>
</reference>
<dbReference type="OrthoDB" id="10265275at2759"/>
<accession>A0A6G0Z3R5</accession>
<keyword evidence="1" id="KW-0736">Signalosome</keyword>
<dbReference type="PANTHER" id="PTHR15350">
    <property type="entry name" value="COP9 SIGNALOSOME COMPLEX SUBUNIT 7/DENDRITIC CELL PROTEIN GA17"/>
    <property type="match status" value="1"/>
</dbReference>
<evidence type="ECO:0000256" key="1">
    <source>
        <dbReference type="ARBA" id="ARBA00022790"/>
    </source>
</evidence>
<evidence type="ECO:0000313" key="3">
    <source>
        <dbReference type="Proteomes" id="UP000478052"/>
    </source>
</evidence>
<organism evidence="2 3">
    <name type="scientific">Aphis craccivora</name>
    <name type="common">Cowpea aphid</name>
    <dbReference type="NCBI Taxonomy" id="307492"/>
    <lineage>
        <taxon>Eukaryota</taxon>
        <taxon>Metazoa</taxon>
        <taxon>Ecdysozoa</taxon>
        <taxon>Arthropoda</taxon>
        <taxon>Hexapoda</taxon>
        <taxon>Insecta</taxon>
        <taxon>Pterygota</taxon>
        <taxon>Neoptera</taxon>
        <taxon>Paraneoptera</taxon>
        <taxon>Hemiptera</taxon>
        <taxon>Sternorrhyncha</taxon>
        <taxon>Aphidomorpha</taxon>
        <taxon>Aphidoidea</taxon>
        <taxon>Aphididae</taxon>
        <taxon>Aphidini</taxon>
        <taxon>Aphis</taxon>
        <taxon>Aphis</taxon>
    </lineage>
</organism>
<protein>
    <submittedName>
        <fullName evidence="2">COP9 signalosome complex subunit 7b-like</fullName>
    </submittedName>
</protein>
<name>A0A6G0Z3R5_APHCR</name>